<dbReference type="OrthoDB" id="3828991at2759"/>
<protein>
    <submittedName>
        <fullName evidence="1">Uncharacterized protein</fullName>
    </submittedName>
</protein>
<evidence type="ECO:0000313" key="1">
    <source>
        <dbReference type="EMBL" id="KAH0221673.1"/>
    </source>
</evidence>
<name>A0A9P8K8B7_AURME</name>
<organism evidence="1 2">
    <name type="scientific">Aureobasidium melanogenum</name>
    <name type="common">Aureobasidium pullulans var. melanogenum</name>
    <dbReference type="NCBI Taxonomy" id="46634"/>
    <lineage>
        <taxon>Eukaryota</taxon>
        <taxon>Fungi</taxon>
        <taxon>Dikarya</taxon>
        <taxon>Ascomycota</taxon>
        <taxon>Pezizomycotina</taxon>
        <taxon>Dothideomycetes</taxon>
        <taxon>Dothideomycetidae</taxon>
        <taxon>Dothideales</taxon>
        <taxon>Saccotheciaceae</taxon>
        <taxon>Aureobasidium</taxon>
    </lineage>
</organism>
<reference evidence="1" key="2">
    <citation type="submission" date="2021-08" db="EMBL/GenBank/DDBJ databases">
        <authorList>
            <person name="Gostincar C."/>
            <person name="Sun X."/>
            <person name="Song Z."/>
            <person name="Gunde-Cimerman N."/>
        </authorList>
    </citation>
    <scope>NUCLEOTIDE SEQUENCE</scope>
    <source>
        <strain evidence="1">EXF-8016</strain>
    </source>
</reference>
<accession>A0A9P8K8B7</accession>
<dbReference type="EMBL" id="JAHFYH010000031">
    <property type="protein sequence ID" value="KAH0221673.1"/>
    <property type="molecule type" value="Genomic_DNA"/>
</dbReference>
<reference evidence="1" key="1">
    <citation type="journal article" date="2021" name="J Fungi (Basel)">
        <title>Virulence traits and population genomics of the black yeast Aureobasidium melanogenum.</title>
        <authorList>
            <person name="Cernosa A."/>
            <person name="Sun X."/>
            <person name="Gostincar C."/>
            <person name="Fang C."/>
            <person name="Gunde-Cimerman N."/>
            <person name="Song Z."/>
        </authorList>
    </citation>
    <scope>NUCLEOTIDE SEQUENCE</scope>
    <source>
        <strain evidence="1">EXF-8016</strain>
    </source>
</reference>
<evidence type="ECO:0000313" key="2">
    <source>
        <dbReference type="Proteomes" id="UP000767238"/>
    </source>
</evidence>
<gene>
    <name evidence="1" type="ORF">KCV03_g4935</name>
</gene>
<sequence>MDLQLSPSSKARFVEDFGTDWPPKKPRDYYLDQPIFGLYRSYLKTQADAQDENLENLSTLCFRFQRCPKITSVERLIQEANIVNEKHRLNFPVYFFMQEFKFKMYIADETEQPSLFVGTIPHHGGQMEVWAHWLKSDEGSEEEQNKTALTTILYNTPHFEERDKLVLEVKSDWRKYIQWDEPLEQLFQLSNLTNRNLRSTVQVQNAILLSVAKVVIRFPGLMKLTTEQESKPDYVKATRVRVDFSSIKSRRSAKRKFPKAYDIFNSGPDLAKGVHRGQPPVYRR</sequence>
<proteinExistence type="predicted"/>
<dbReference type="AlphaFoldDB" id="A0A9P8K8B7"/>
<feature type="non-terminal residue" evidence="1">
    <location>
        <position position="284"/>
    </location>
</feature>
<dbReference type="Proteomes" id="UP000767238">
    <property type="component" value="Unassembled WGS sequence"/>
</dbReference>
<comment type="caution">
    <text evidence="1">The sequence shown here is derived from an EMBL/GenBank/DDBJ whole genome shotgun (WGS) entry which is preliminary data.</text>
</comment>